<dbReference type="AlphaFoldDB" id="A0AAW8M6C5"/>
<accession>A0AAW8M6C5</accession>
<evidence type="ECO:0008006" key="3">
    <source>
        <dbReference type="Google" id="ProtNLM"/>
    </source>
</evidence>
<protein>
    <recommendedName>
        <fullName evidence="3">DUF1534 domain-containing protein</fullName>
    </recommendedName>
</protein>
<sequence>MLSVFSNEVRMGLPGSIILECGFDRSHALRGNASRDALRHIPEAERGASLATFPRRSVGTIDSR</sequence>
<evidence type="ECO:0000313" key="2">
    <source>
        <dbReference type="Proteomes" id="UP001252613"/>
    </source>
</evidence>
<organism evidence="1 2">
    <name type="scientific">Pseudomonas brassicacearum</name>
    <dbReference type="NCBI Taxonomy" id="930166"/>
    <lineage>
        <taxon>Bacteria</taxon>
        <taxon>Pseudomonadati</taxon>
        <taxon>Pseudomonadota</taxon>
        <taxon>Gammaproteobacteria</taxon>
        <taxon>Pseudomonadales</taxon>
        <taxon>Pseudomonadaceae</taxon>
        <taxon>Pseudomonas</taxon>
    </lineage>
</organism>
<name>A0AAW8M6C5_9PSED</name>
<evidence type="ECO:0000313" key="1">
    <source>
        <dbReference type="EMBL" id="MDR6957139.1"/>
    </source>
</evidence>
<proteinExistence type="predicted"/>
<dbReference type="Proteomes" id="UP001252613">
    <property type="component" value="Unassembled WGS sequence"/>
</dbReference>
<comment type="caution">
    <text evidence="1">The sequence shown here is derived from an EMBL/GenBank/DDBJ whole genome shotgun (WGS) entry which is preliminary data.</text>
</comment>
<dbReference type="EMBL" id="JAVDVC010000002">
    <property type="protein sequence ID" value="MDR6957139.1"/>
    <property type="molecule type" value="Genomic_DNA"/>
</dbReference>
<reference evidence="1" key="1">
    <citation type="submission" date="2023-07" db="EMBL/GenBank/DDBJ databases">
        <title>Sorghum-associated microbial communities from plants grown in Nebraska, USA.</title>
        <authorList>
            <person name="Schachtman D."/>
        </authorList>
    </citation>
    <scope>NUCLEOTIDE SEQUENCE</scope>
    <source>
        <strain evidence="1">3432</strain>
    </source>
</reference>
<gene>
    <name evidence="1" type="ORF">J2W43_001115</name>
</gene>